<dbReference type="AlphaFoldDB" id="A0A7S2WAF1"/>
<feature type="coiled-coil region" evidence="1">
    <location>
        <begin position="54"/>
        <end position="81"/>
    </location>
</feature>
<proteinExistence type="predicted"/>
<sequence>MAPPRILLCMLASSALCSAFLPASLRPLPRAAIRVQASDVQKLAESCLENGCPIEDVHVLRAELKEERARLQNDLAHLNSVLTQLGTMEADLDTHIEASVAAAAEGASDEDISKLVDQIAAAFGKFKDDYPGLGSISGYSGEPHKGTKDAWDYHMD</sequence>
<keyword evidence="1" id="KW-0175">Coiled coil</keyword>
<organism evidence="3">
    <name type="scientific">Rhizochromulina marina</name>
    <dbReference type="NCBI Taxonomy" id="1034831"/>
    <lineage>
        <taxon>Eukaryota</taxon>
        <taxon>Sar</taxon>
        <taxon>Stramenopiles</taxon>
        <taxon>Ochrophyta</taxon>
        <taxon>Dictyochophyceae</taxon>
        <taxon>Rhizochromulinales</taxon>
        <taxon>Rhizochromulina</taxon>
    </lineage>
</organism>
<evidence type="ECO:0000256" key="1">
    <source>
        <dbReference type="SAM" id="Coils"/>
    </source>
</evidence>
<dbReference type="EMBL" id="HBHJ01010463">
    <property type="protein sequence ID" value="CAD9677486.1"/>
    <property type="molecule type" value="Transcribed_RNA"/>
</dbReference>
<gene>
    <name evidence="3" type="ORF">RMAR1173_LOCUS6820</name>
</gene>
<keyword evidence="2" id="KW-0732">Signal</keyword>
<evidence type="ECO:0000313" key="3">
    <source>
        <dbReference type="EMBL" id="CAD9677486.1"/>
    </source>
</evidence>
<feature type="chain" id="PRO_5030784014" evidence="2">
    <location>
        <begin position="20"/>
        <end position="156"/>
    </location>
</feature>
<accession>A0A7S2WAF1</accession>
<evidence type="ECO:0000256" key="2">
    <source>
        <dbReference type="SAM" id="SignalP"/>
    </source>
</evidence>
<feature type="signal peptide" evidence="2">
    <location>
        <begin position="1"/>
        <end position="19"/>
    </location>
</feature>
<reference evidence="3" key="1">
    <citation type="submission" date="2021-01" db="EMBL/GenBank/DDBJ databases">
        <authorList>
            <person name="Corre E."/>
            <person name="Pelletier E."/>
            <person name="Niang G."/>
            <person name="Scheremetjew M."/>
            <person name="Finn R."/>
            <person name="Kale V."/>
            <person name="Holt S."/>
            <person name="Cochrane G."/>
            <person name="Meng A."/>
            <person name="Brown T."/>
            <person name="Cohen L."/>
        </authorList>
    </citation>
    <scope>NUCLEOTIDE SEQUENCE</scope>
    <source>
        <strain evidence="3">CCMP1243</strain>
    </source>
</reference>
<name>A0A7S2WAF1_9STRA</name>
<protein>
    <submittedName>
        <fullName evidence="3">Uncharacterized protein</fullName>
    </submittedName>
</protein>